<accession>A0A222E076</accession>
<dbReference type="EMBL" id="CP022540">
    <property type="protein sequence ID" value="ASP19586.1"/>
    <property type="molecule type" value="Genomic_DNA"/>
</dbReference>
<dbReference type="KEGG" id="aht:ANTHELSMS3_00869"/>
<dbReference type="Proteomes" id="UP000203589">
    <property type="component" value="Chromosome"/>
</dbReference>
<dbReference type="Gene3D" id="3.40.50.720">
    <property type="entry name" value="NAD(P)-binding Rossmann-like Domain"/>
    <property type="match status" value="1"/>
</dbReference>
<keyword evidence="2" id="KW-0413">Isomerase</keyword>
<feature type="domain" description="NAD-dependent epimerase/dehydratase" evidence="1">
    <location>
        <begin position="26"/>
        <end position="211"/>
    </location>
</feature>
<gene>
    <name evidence="2" type="ORF">ANTHELSMS3_00869</name>
</gene>
<keyword evidence="3" id="KW-1185">Reference proteome</keyword>
<dbReference type="PANTHER" id="PTHR48079:SF6">
    <property type="entry name" value="NAD(P)-BINDING DOMAIN-CONTAINING PROTEIN-RELATED"/>
    <property type="match status" value="1"/>
</dbReference>
<dbReference type="InterPro" id="IPR001509">
    <property type="entry name" value="Epimerase_deHydtase"/>
</dbReference>
<evidence type="ECO:0000313" key="3">
    <source>
        <dbReference type="Proteomes" id="UP000203589"/>
    </source>
</evidence>
<dbReference type="SUPFAM" id="SSF51735">
    <property type="entry name" value="NAD(P)-binding Rossmann-fold domains"/>
    <property type="match status" value="1"/>
</dbReference>
<proteinExistence type="predicted"/>
<protein>
    <submittedName>
        <fullName evidence="2">3 beta-hydroxysteroid dehydrogenase/Delta 5--&gt;4-isomerase</fullName>
    </submittedName>
</protein>
<evidence type="ECO:0000259" key="1">
    <source>
        <dbReference type="Pfam" id="PF01370"/>
    </source>
</evidence>
<dbReference type="GO" id="GO:0005737">
    <property type="term" value="C:cytoplasm"/>
    <property type="evidence" value="ECO:0007669"/>
    <property type="project" value="TreeGrafter"/>
</dbReference>
<dbReference type="GO" id="GO:0004029">
    <property type="term" value="F:aldehyde dehydrogenase (NAD+) activity"/>
    <property type="evidence" value="ECO:0007669"/>
    <property type="project" value="TreeGrafter"/>
</dbReference>
<dbReference type="InterPro" id="IPR036291">
    <property type="entry name" value="NAD(P)-bd_dom_sf"/>
</dbReference>
<organism evidence="2 3">
    <name type="scientific">Antarctobacter heliothermus</name>
    <dbReference type="NCBI Taxonomy" id="74033"/>
    <lineage>
        <taxon>Bacteria</taxon>
        <taxon>Pseudomonadati</taxon>
        <taxon>Pseudomonadota</taxon>
        <taxon>Alphaproteobacteria</taxon>
        <taxon>Rhodobacterales</taxon>
        <taxon>Roseobacteraceae</taxon>
        <taxon>Antarctobacter</taxon>
    </lineage>
</organism>
<dbReference type="PANTHER" id="PTHR48079">
    <property type="entry name" value="PROTEIN YEEZ"/>
    <property type="match status" value="1"/>
</dbReference>
<reference evidence="2 3" key="1">
    <citation type="submission" date="2017-07" db="EMBL/GenBank/DDBJ databases">
        <title>Genome Sequence of Antarctobacter heliothermus Strain SMS3 Isolated from a culture of the Diatom Skeletonema marinoi.</title>
        <authorList>
            <person name="Topel M."/>
            <person name="Pinder M.I.M."/>
            <person name="Johansson O.N."/>
            <person name="Kourtchenko O."/>
            <person name="Godhe A."/>
            <person name="Clarke A.K."/>
        </authorList>
    </citation>
    <scope>NUCLEOTIDE SEQUENCE [LARGE SCALE GENOMIC DNA]</scope>
    <source>
        <strain evidence="2 3">SMS3</strain>
    </source>
</reference>
<dbReference type="AlphaFoldDB" id="A0A222E076"/>
<dbReference type="OrthoDB" id="7836994at2"/>
<dbReference type="GO" id="GO:0016853">
    <property type="term" value="F:isomerase activity"/>
    <property type="evidence" value="ECO:0007669"/>
    <property type="project" value="UniProtKB-KW"/>
</dbReference>
<dbReference type="Pfam" id="PF01370">
    <property type="entry name" value="Epimerase"/>
    <property type="match status" value="1"/>
</dbReference>
<sequence length="343" mass="36759">MGEVTPRPNNLREVKRLGSEGDVTCILITGANGFVGSACVTEARARGIEVIALYRRAPLAKWANDPGIYPLQADLSDPAITAPLQNATAKAQSVIHAAAHLGGDAASHAQDTLRGTQTLLDAMAGGGTRLVLVSSIAVYDTMQIVPGAALDETAPLDDPDHPRDAYAGAKLRQEQMCRASGLPLWILRPGAVWGPGRTWNGLLGLWAAKLHVQINSGGELPLTHVTHTAWALVEAAMRAPQGTAALNVLDDDRPTRARFLRAHRRMSGWPRLTLPIPYNVWMALVHLLKPLSSRLPGLLQEPVARARLLPLTWPNTALRSTLGGEDTDTFEGMLARTLGDNSP</sequence>
<name>A0A222E076_9RHOB</name>
<dbReference type="InterPro" id="IPR051783">
    <property type="entry name" value="NAD(P)-dependent_oxidoreduct"/>
</dbReference>
<evidence type="ECO:0000313" key="2">
    <source>
        <dbReference type="EMBL" id="ASP19586.1"/>
    </source>
</evidence>